<evidence type="ECO:0000313" key="2">
    <source>
        <dbReference type="Proteomes" id="UP000035481"/>
    </source>
</evidence>
<sequence length="85" mass="9661">MVAWHARSSYVVRNRLRRKTDTAPEELAADTLVPLVQLLSVWCQEGRRGAIRSVVRELNSVDLSELSSKPGLDHEVVTIIFEFIE</sequence>
<comment type="caution">
    <text evidence="1">The sequence shown here is derived from an EMBL/GenBank/DDBJ whole genome shotgun (WGS) entry which is preliminary data.</text>
</comment>
<organism evidence="1 2">
    <name type="scientific">Dyella japonica DSM 16301</name>
    <dbReference type="NCBI Taxonomy" id="1440762"/>
    <lineage>
        <taxon>Bacteria</taxon>
        <taxon>Pseudomonadati</taxon>
        <taxon>Pseudomonadota</taxon>
        <taxon>Gammaproteobacteria</taxon>
        <taxon>Lysobacterales</taxon>
        <taxon>Rhodanobacteraceae</taxon>
        <taxon>Dyella</taxon>
    </lineage>
</organism>
<gene>
    <name evidence="1" type="ORF">Y882_16765</name>
</gene>
<dbReference type="EMBL" id="JPLA01000049">
    <property type="protein sequence ID" value="KLD62344.1"/>
    <property type="molecule type" value="Genomic_DNA"/>
</dbReference>
<accession>A0A0G9GZG8</accession>
<dbReference type="AlphaFoldDB" id="A0A0G9GZG8"/>
<protein>
    <submittedName>
        <fullName evidence="1">Uncharacterized protein</fullName>
    </submittedName>
</protein>
<proteinExistence type="predicted"/>
<evidence type="ECO:0000313" key="1">
    <source>
        <dbReference type="EMBL" id="KLD62344.1"/>
    </source>
</evidence>
<dbReference type="PATRIC" id="fig|1440762.4.peg.3079"/>
<reference evidence="1 2" key="1">
    <citation type="journal article" date="2015" name="Antonie Van Leeuwenhoek">
        <title>A phylogenomic and molecular marker based taxonomic framework for the order Xanthomonadales: proposal to transfer the families Algiphilaceae and Solimonadaceae to the order Nevskiales ord. nov. and to create a new family within the order Xanthomonadales, the family Rhodanobacteraceae fam. nov., containing the genus Rhodanobacter and its closest relatives.</title>
        <authorList>
            <person name="Naushad S."/>
            <person name="Adeolu M."/>
            <person name="Wong S."/>
            <person name="Sohail M."/>
            <person name="Schellhorn H.E."/>
            <person name="Gupta R.S."/>
        </authorList>
    </citation>
    <scope>NUCLEOTIDE SEQUENCE [LARGE SCALE GENOMIC DNA]</scope>
    <source>
        <strain evidence="1 2">DSM 16301</strain>
    </source>
</reference>
<name>A0A0G9GZG8_9GAMM</name>
<dbReference type="Proteomes" id="UP000035481">
    <property type="component" value="Unassembled WGS sequence"/>
</dbReference>